<dbReference type="InterPro" id="IPR036961">
    <property type="entry name" value="Kinesin_motor_dom_sf"/>
</dbReference>
<evidence type="ECO:0000256" key="4">
    <source>
        <dbReference type="ARBA" id="ARBA00022840"/>
    </source>
</evidence>
<dbReference type="PRINTS" id="PR00380">
    <property type="entry name" value="KINESINHEAVY"/>
</dbReference>
<evidence type="ECO:0000256" key="5">
    <source>
        <dbReference type="ARBA" id="ARBA00023054"/>
    </source>
</evidence>
<organism evidence="11 12">
    <name type="scientific">Ilex paraguariensis</name>
    <name type="common">yerba mate</name>
    <dbReference type="NCBI Taxonomy" id="185542"/>
    <lineage>
        <taxon>Eukaryota</taxon>
        <taxon>Viridiplantae</taxon>
        <taxon>Streptophyta</taxon>
        <taxon>Embryophyta</taxon>
        <taxon>Tracheophyta</taxon>
        <taxon>Spermatophyta</taxon>
        <taxon>Magnoliopsida</taxon>
        <taxon>eudicotyledons</taxon>
        <taxon>Gunneridae</taxon>
        <taxon>Pentapetalae</taxon>
        <taxon>asterids</taxon>
        <taxon>campanulids</taxon>
        <taxon>Aquifoliales</taxon>
        <taxon>Aquifoliaceae</taxon>
        <taxon>Ilex</taxon>
    </lineage>
</organism>
<comment type="similarity">
    <text evidence="1">Belongs to the TRAFAC class myosin-kinesin ATPase superfamily. Kinesin family. KIN-14 subfamily.</text>
</comment>
<feature type="coiled-coil region" evidence="8">
    <location>
        <begin position="1208"/>
        <end position="1353"/>
    </location>
</feature>
<feature type="coiled-coil region" evidence="8">
    <location>
        <begin position="748"/>
        <end position="877"/>
    </location>
</feature>
<keyword evidence="5 8" id="KW-0175">Coiled coil</keyword>
<dbReference type="SUPFAM" id="SSF52540">
    <property type="entry name" value="P-loop containing nucleoside triphosphate hydrolases"/>
    <property type="match status" value="2"/>
</dbReference>
<feature type="binding site" evidence="7">
    <location>
        <begin position="948"/>
        <end position="955"/>
    </location>
    <ligand>
        <name>ATP</name>
        <dbReference type="ChEBI" id="CHEBI:30616"/>
    </ligand>
</feature>
<evidence type="ECO:0000313" key="12">
    <source>
        <dbReference type="Proteomes" id="UP001642360"/>
    </source>
</evidence>
<evidence type="ECO:0000256" key="7">
    <source>
        <dbReference type="PROSITE-ProRule" id="PRU00283"/>
    </source>
</evidence>
<dbReference type="GO" id="GO:0005874">
    <property type="term" value="C:microtubule"/>
    <property type="evidence" value="ECO:0007669"/>
    <property type="project" value="UniProtKB-KW"/>
</dbReference>
<feature type="domain" description="Kinesin motor" evidence="10">
    <location>
        <begin position="405"/>
        <end position="727"/>
    </location>
</feature>
<dbReference type="PANTHER" id="PTHR47972:SF18">
    <property type="entry name" value="KINESIN-LIKE PROTEIN KIN-14R"/>
    <property type="match status" value="1"/>
</dbReference>
<name>A0ABC8SVH5_9AQUA</name>
<dbReference type="InterPro" id="IPR001752">
    <property type="entry name" value="Kinesin_motor_dom"/>
</dbReference>
<evidence type="ECO:0000256" key="6">
    <source>
        <dbReference type="ARBA" id="ARBA00023175"/>
    </source>
</evidence>
<dbReference type="GO" id="GO:0005524">
    <property type="term" value="F:ATP binding"/>
    <property type="evidence" value="ECO:0007669"/>
    <property type="project" value="UniProtKB-UniRule"/>
</dbReference>
<dbReference type="InterPro" id="IPR021720">
    <property type="entry name" value="Malectin_dom"/>
</dbReference>
<evidence type="ECO:0000256" key="8">
    <source>
        <dbReference type="SAM" id="Coils"/>
    </source>
</evidence>
<feature type="region of interest" description="Disordered" evidence="9">
    <location>
        <begin position="1427"/>
        <end position="1492"/>
    </location>
</feature>
<keyword evidence="6 7" id="KW-0505">Motor protein</keyword>
<reference evidence="11 12" key="1">
    <citation type="submission" date="2024-02" db="EMBL/GenBank/DDBJ databases">
        <authorList>
            <person name="Vignale AGUSTIN F."/>
            <person name="Sosa J E."/>
            <person name="Modenutti C."/>
        </authorList>
    </citation>
    <scope>NUCLEOTIDE SEQUENCE [LARGE SCALE GENOMIC DNA]</scope>
</reference>
<dbReference type="SMART" id="SM00129">
    <property type="entry name" value="KISc"/>
    <property type="match status" value="2"/>
</dbReference>
<dbReference type="InterPro" id="IPR027640">
    <property type="entry name" value="Kinesin-like_fam"/>
</dbReference>
<gene>
    <name evidence="11" type="ORF">ILEXP_LOCUS28625</name>
</gene>
<comment type="caution">
    <text evidence="11">The sequence shown here is derived from an EMBL/GenBank/DDBJ whole genome shotgun (WGS) entry which is preliminary data.</text>
</comment>
<evidence type="ECO:0000259" key="10">
    <source>
        <dbReference type="PROSITE" id="PS50067"/>
    </source>
</evidence>
<protein>
    <recommendedName>
        <fullName evidence="10">Kinesin motor domain-containing protein</fullName>
    </recommendedName>
</protein>
<dbReference type="EMBL" id="CAUOFW020003425">
    <property type="protein sequence ID" value="CAK9159911.1"/>
    <property type="molecule type" value="Genomic_DNA"/>
</dbReference>
<evidence type="ECO:0000256" key="3">
    <source>
        <dbReference type="ARBA" id="ARBA00022741"/>
    </source>
</evidence>
<feature type="compositionally biased region" description="Basic and acidic residues" evidence="9">
    <location>
        <begin position="1481"/>
        <end position="1492"/>
    </location>
</feature>
<dbReference type="Gene3D" id="2.60.120.430">
    <property type="entry name" value="Galactose-binding lectin"/>
    <property type="match status" value="1"/>
</dbReference>
<dbReference type="Proteomes" id="UP001642360">
    <property type="component" value="Unassembled WGS sequence"/>
</dbReference>
<dbReference type="PROSITE" id="PS50067">
    <property type="entry name" value="KINESIN_MOTOR_2"/>
    <property type="match status" value="2"/>
</dbReference>
<feature type="binding site" evidence="7">
    <location>
        <begin position="488"/>
        <end position="495"/>
    </location>
    <ligand>
        <name>ATP</name>
        <dbReference type="ChEBI" id="CHEBI:30616"/>
    </ligand>
</feature>
<keyword evidence="3 7" id="KW-0547">Nucleotide-binding</keyword>
<dbReference type="Pfam" id="PF11721">
    <property type="entry name" value="Malectin"/>
    <property type="match status" value="1"/>
</dbReference>
<proteinExistence type="inferred from homology"/>
<sequence>MEDIQFDASVQNSEVFHWEKPMDPENGVSAMDETEESLVDSMVCDSGSRLVPSGFTRSSCAEGVLMFLNAGGGEVSVEADSSVSFLADSFFDGGDTFQTEECISDGGDYPFIYQSARLGNFSYRFQNLLPGDYFIDLHFVEIINTNGPKGMRAFNVFIQDEKVLSDFDIFSIVGANKPLQLLYSRISVKDDGMAVIRFEGVNGSPLVSGICIRKAPKLSAPQVKHEYVTCKNCASEIEVPSAQNKVIRMKSTAKYEKKIQELTMQCQLKTDECYQAWMSWTTANEQLEKLRMELDNKSFHTYSLDQTVEKQAEKLRGISSRYERDKKFWVVVVNDMEHKVKMMKQEYSQLSQEAHECANSIPELNKMIFAVQALVAQCEDLKVKYSQEQAKRRKLYNQVQETKGNIRVFCRCRPLSKAEVSAGYSTVVEFDTAKDGELGILSGGSTKKTFRFDQVYTPKNDQVDVFKDASPMVVSVLDGYNVCIFAYGQTGTGKTFTMEGTEENRGVNYRTLEELFKIAKERSETFIYNISVSVLEVYNEQIRDLLATSTTSKKLEIKQASEGFHHIPGIVEAQVHNIKEVWNVLQAGSSARAVGSNNVNEHSSRSHCMLCIMVRAKNLMNGESTKSKLWLVDLAGSERIAKTDVQGDRLKEAQNINRSLSALGDVISALASKSSHIPYRNSKLTHLLQDSLGGDSKTLMFVQISPSEQDLSETLSSLNFATRVRGVELGPVKRQIDASELQKMKMMLDKARQESRSKDESLRKLEESLQNFESKARGKDMNCRNQQEKIKELEGQLELKTVLHSQSEKQVSHLSERLIGKEEICAGLQQKVKDLETKLKEQARESEFRSVIIQQKVEELERKLKEQEQNSESIVLRQKAEVSAGYSTVVEFDTAKDGELGILSGGSTKKTFRFDQVLFLLTVDVFKDASPMVVSVLDGYNVCIFAYGQTGTGKTFTMEGTEENRGVNYRTLEELFKIAKERSETFIYNISVSVLEVYNEQIRDLLATSTTSKKLEIKQASEGFHHIPGIVEAQVHNIKEVWNVLQAGSSARAVGSNNVNEHSSRSHCMLCIMVRAKNLMNGESTKSKLWLVDLAGSERIAKTDVQGDRLKEAQNINRSLSALGDVISALASKSSHIPYRNSKLTHLLQDSLGGDSKTLMFVQISPSEQDLSETLSSLNFATRVRGVELGPVKRQIDASELQKMKMMLDKARQESRSKDESLRKLEESLQNFESKARGKDMNCRNQQEKIKELEGQLELKTVLHSQSEKQVSHLSERLIGKEEICAGLQQKVKDLETKLKEQVQESEFRSVIIQQKVEELERKLKEQEQNSESIVLRQKINELEDKFRVQEQQLACTLVSDSANSLRSTPTEDKRCVRDETMNEADRYILRSSNSTNRQMSRGSNLLKGNDFRHDIRRKRLSRNSETENIILSSSLNEKKARQSDPPKPFPRVTKTANPATNAPRRLTHIRTNGDPIQGVKEMDSKKRIWSR</sequence>
<keyword evidence="12" id="KW-1185">Reference proteome</keyword>
<dbReference type="FunFam" id="3.40.850.10:FF:000057">
    <property type="entry name" value="kinesin-like protein KIN-14R"/>
    <property type="match status" value="1"/>
</dbReference>
<feature type="coiled-coil region" evidence="8">
    <location>
        <begin position="333"/>
        <end position="398"/>
    </location>
</feature>
<dbReference type="CDD" id="cd01366">
    <property type="entry name" value="KISc_C_terminal"/>
    <property type="match status" value="1"/>
</dbReference>
<feature type="domain" description="Kinesin motor" evidence="10">
    <location>
        <begin position="871"/>
        <end position="1187"/>
    </location>
</feature>
<dbReference type="Pfam" id="PF00225">
    <property type="entry name" value="Kinesin"/>
    <property type="match status" value="2"/>
</dbReference>
<dbReference type="GO" id="GO:0003774">
    <property type="term" value="F:cytoskeletal motor activity"/>
    <property type="evidence" value="ECO:0007669"/>
    <property type="project" value="UniProtKB-UniRule"/>
</dbReference>
<evidence type="ECO:0000256" key="1">
    <source>
        <dbReference type="ARBA" id="ARBA00010899"/>
    </source>
</evidence>
<dbReference type="InterPro" id="IPR019821">
    <property type="entry name" value="Kinesin_motor_CS"/>
</dbReference>
<accession>A0ABC8SVH5</accession>
<dbReference type="PROSITE" id="PS00411">
    <property type="entry name" value="KINESIN_MOTOR_1"/>
    <property type="match status" value="2"/>
</dbReference>
<evidence type="ECO:0000313" key="11">
    <source>
        <dbReference type="EMBL" id="CAK9159911.1"/>
    </source>
</evidence>
<keyword evidence="4 7" id="KW-0067">ATP-binding</keyword>
<feature type="compositionally biased region" description="Polar residues" evidence="9">
    <location>
        <begin position="1427"/>
        <end position="1436"/>
    </location>
</feature>
<evidence type="ECO:0000256" key="2">
    <source>
        <dbReference type="ARBA" id="ARBA00022701"/>
    </source>
</evidence>
<dbReference type="Gene3D" id="3.40.850.10">
    <property type="entry name" value="Kinesin motor domain"/>
    <property type="match status" value="2"/>
</dbReference>
<dbReference type="PANTHER" id="PTHR47972">
    <property type="entry name" value="KINESIN-LIKE PROTEIN KLP-3"/>
    <property type="match status" value="1"/>
</dbReference>
<evidence type="ECO:0000256" key="9">
    <source>
        <dbReference type="SAM" id="MobiDB-lite"/>
    </source>
</evidence>
<keyword evidence="2" id="KW-0493">Microtubule</keyword>
<dbReference type="InterPro" id="IPR027417">
    <property type="entry name" value="P-loop_NTPase"/>
</dbReference>